<organism evidence="7 8">
    <name type="scientific">Sabulicella glaciei</name>
    <dbReference type="NCBI Taxonomy" id="2984948"/>
    <lineage>
        <taxon>Bacteria</taxon>
        <taxon>Pseudomonadati</taxon>
        <taxon>Pseudomonadota</taxon>
        <taxon>Alphaproteobacteria</taxon>
        <taxon>Acetobacterales</taxon>
        <taxon>Acetobacteraceae</taxon>
        <taxon>Sabulicella</taxon>
    </lineage>
</organism>
<keyword evidence="5" id="KW-0732">Signal</keyword>
<dbReference type="InterPro" id="IPR001279">
    <property type="entry name" value="Metallo-B-lactamas"/>
</dbReference>
<dbReference type="Gene3D" id="3.60.15.10">
    <property type="entry name" value="Ribonuclease Z/Hydroxyacylglutathione hydrolase-like"/>
    <property type="match status" value="1"/>
</dbReference>
<dbReference type="InterPro" id="IPR051013">
    <property type="entry name" value="MBL_superfamily_lactonases"/>
</dbReference>
<feature type="signal peptide" evidence="5">
    <location>
        <begin position="1"/>
        <end position="20"/>
    </location>
</feature>
<feature type="chain" id="PRO_5046114357" evidence="5">
    <location>
        <begin position="21"/>
        <end position="321"/>
    </location>
</feature>
<gene>
    <name evidence="7" type="ORF">OF850_18595</name>
</gene>
<dbReference type="SUPFAM" id="SSF56281">
    <property type="entry name" value="Metallo-hydrolase/oxidoreductase"/>
    <property type="match status" value="1"/>
</dbReference>
<evidence type="ECO:0000256" key="2">
    <source>
        <dbReference type="ARBA" id="ARBA00022723"/>
    </source>
</evidence>
<dbReference type="EMBL" id="JAPFQI010000019">
    <property type="protein sequence ID" value="MCW8087639.1"/>
    <property type="molecule type" value="Genomic_DNA"/>
</dbReference>
<dbReference type="PANTHER" id="PTHR42978:SF6">
    <property type="entry name" value="QUORUM-QUENCHING LACTONASE YTNP-RELATED"/>
    <property type="match status" value="1"/>
</dbReference>
<dbReference type="Pfam" id="PF00753">
    <property type="entry name" value="Lactamase_B"/>
    <property type="match status" value="1"/>
</dbReference>
<reference evidence="7 8" key="1">
    <citation type="submission" date="2022-10" db="EMBL/GenBank/DDBJ databases">
        <title>Roseococcus glaciei nov., sp. nov., isolated from glacier.</title>
        <authorList>
            <person name="Liu Q."/>
            <person name="Xin Y.-H."/>
        </authorList>
    </citation>
    <scope>NUCLEOTIDE SEQUENCE [LARGE SCALE GENOMIC DNA]</scope>
    <source>
        <strain evidence="7 8">MDT2-1-1</strain>
    </source>
</reference>
<evidence type="ECO:0000256" key="3">
    <source>
        <dbReference type="ARBA" id="ARBA00022801"/>
    </source>
</evidence>
<protein>
    <submittedName>
        <fullName evidence="7">MBL fold metallo-hydrolase</fullName>
    </submittedName>
</protein>
<comment type="caution">
    <text evidence="7">The sequence shown here is derived from an EMBL/GenBank/DDBJ whole genome shotgun (WGS) entry which is preliminary data.</text>
</comment>
<keyword evidence="8" id="KW-1185">Reference proteome</keyword>
<evidence type="ECO:0000256" key="4">
    <source>
        <dbReference type="ARBA" id="ARBA00022833"/>
    </source>
</evidence>
<accession>A0ABT3P1L4</accession>
<dbReference type="InterPro" id="IPR036866">
    <property type="entry name" value="RibonucZ/Hydroxyglut_hydro"/>
</dbReference>
<evidence type="ECO:0000313" key="8">
    <source>
        <dbReference type="Proteomes" id="UP001526430"/>
    </source>
</evidence>
<evidence type="ECO:0000256" key="1">
    <source>
        <dbReference type="ARBA" id="ARBA00007749"/>
    </source>
</evidence>
<evidence type="ECO:0000256" key="5">
    <source>
        <dbReference type="SAM" id="SignalP"/>
    </source>
</evidence>
<comment type="similarity">
    <text evidence="1">Belongs to the metallo-beta-lactamase superfamily.</text>
</comment>
<sequence length="321" mass="34945">MSRRLLLAAPALLLAHRAVAQGSAPAAQPAPTSPGFHRFRLGEWTVTTLHDGFVRRPNALQGLVTNAPAEQVQATLDEAALPAQGLVNPYVITTLRTPHGVVFFDAGTGAGQMAAGTGQLPRSMEAAGIRPEEVTLVVVSHFHGDHITGLTTAENRPFFPNAEIAVPATEWAWWSDEANRNRSPEFQRGNFANTARRFAPLRDRMRTFDDGAEVAPGIHAIATHGHTPGHTAFHVTSGNEQMFVTADTAGRPELFLRHPNWHSVFDFDGAMAAESRVRLFSRIADERARLCAYHFNFPGTGYIARQGDGFRFVPADWSGAI</sequence>
<keyword evidence="4" id="KW-0862">Zinc</keyword>
<proteinExistence type="inferred from homology"/>
<feature type="domain" description="Metallo-beta-lactamase" evidence="6">
    <location>
        <begin position="86"/>
        <end position="294"/>
    </location>
</feature>
<dbReference type="Proteomes" id="UP001526430">
    <property type="component" value="Unassembled WGS sequence"/>
</dbReference>
<dbReference type="SMART" id="SM00849">
    <property type="entry name" value="Lactamase_B"/>
    <property type="match status" value="1"/>
</dbReference>
<evidence type="ECO:0000259" key="6">
    <source>
        <dbReference type="SMART" id="SM00849"/>
    </source>
</evidence>
<keyword evidence="2" id="KW-0479">Metal-binding</keyword>
<dbReference type="PANTHER" id="PTHR42978">
    <property type="entry name" value="QUORUM-QUENCHING LACTONASE YTNP-RELATED-RELATED"/>
    <property type="match status" value="1"/>
</dbReference>
<name>A0ABT3P1L4_9PROT</name>
<dbReference type="RefSeq" id="WP_301591846.1">
    <property type="nucleotide sequence ID" value="NZ_JAPFQI010000019.1"/>
</dbReference>
<keyword evidence="3" id="KW-0378">Hydrolase</keyword>
<evidence type="ECO:0000313" key="7">
    <source>
        <dbReference type="EMBL" id="MCW8087639.1"/>
    </source>
</evidence>
<dbReference type="CDD" id="cd07720">
    <property type="entry name" value="OPHC2-like_MBL-fold"/>
    <property type="match status" value="1"/>
</dbReference>